<dbReference type="GO" id="GO:0005576">
    <property type="term" value="C:extracellular region"/>
    <property type="evidence" value="ECO:0007669"/>
    <property type="project" value="UniProtKB-SubCell"/>
</dbReference>
<dbReference type="VEuPathDB" id="VectorBase:ASTEI03202"/>
<dbReference type="Proteomes" id="UP000076408">
    <property type="component" value="Unassembled WGS sequence"/>
</dbReference>
<comment type="subcellular location">
    <subcellularLocation>
        <location evidence="1">Secreted</location>
    </subcellularLocation>
</comment>
<dbReference type="Pfam" id="PF00188">
    <property type="entry name" value="CAP"/>
    <property type="match status" value="1"/>
</dbReference>
<dbReference type="InterPro" id="IPR014044">
    <property type="entry name" value="CAP_dom"/>
</dbReference>
<proteinExistence type="predicted"/>
<dbReference type="SUPFAM" id="SSF55797">
    <property type="entry name" value="PR-1-like"/>
    <property type="match status" value="1"/>
</dbReference>
<sequence length="288" mass="32051">MKITILLMNIISITLGQYQWTLFDQEHVNLCNEAYSCGGRVHTMCYKANETHPRCKKFAPIQLGPDSIKSFMMGHNGLRNKVATNPQQPATDMQFLVREKKGRTFFPNIIEQPSSPLSTALGPGSSSDGRALGAANVFFHPKPIMRHWEALALSTWFSEKEKLGNNLSVGSLQSAGVSNYTQLVWARTQFVGCGAATMYGGHLIVCYYYPKGNIIGQPVYSVGRGACTGCPQERASCSHVFRGLCGIGKRTLRHRERTVRYVSRFTRSLQMINIPLDTGQPHRTLCQC</sequence>
<accession>A0A182Y416</accession>
<keyword evidence="5" id="KW-1185">Reference proteome</keyword>
<evidence type="ECO:0000256" key="1">
    <source>
        <dbReference type="ARBA" id="ARBA00004613"/>
    </source>
</evidence>
<dbReference type="VEuPathDB" id="VectorBase:ASTEI20_044234"/>
<evidence type="ECO:0000259" key="3">
    <source>
        <dbReference type="SMART" id="SM00198"/>
    </source>
</evidence>
<evidence type="ECO:0000313" key="4">
    <source>
        <dbReference type="EnsemblMetazoa" id="ASTEI03202-PA"/>
    </source>
</evidence>
<dbReference type="InterPro" id="IPR035940">
    <property type="entry name" value="CAP_sf"/>
</dbReference>
<dbReference type="SMART" id="SM00198">
    <property type="entry name" value="SCP"/>
    <property type="match status" value="1"/>
</dbReference>
<name>A0A182Y416_ANOST</name>
<dbReference type="InterPro" id="IPR001283">
    <property type="entry name" value="CRISP-related"/>
</dbReference>
<dbReference type="Gene3D" id="3.40.33.10">
    <property type="entry name" value="CAP"/>
    <property type="match status" value="1"/>
</dbReference>
<organism evidence="4 5">
    <name type="scientific">Anopheles stephensi</name>
    <name type="common">Indo-Pakistan malaria mosquito</name>
    <dbReference type="NCBI Taxonomy" id="30069"/>
    <lineage>
        <taxon>Eukaryota</taxon>
        <taxon>Metazoa</taxon>
        <taxon>Ecdysozoa</taxon>
        <taxon>Arthropoda</taxon>
        <taxon>Hexapoda</taxon>
        <taxon>Insecta</taxon>
        <taxon>Pterygota</taxon>
        <taxon>Neoptera</taxon>
        <taxon>Endopterygota</taxon>
        <taxon>Diptera</taxon>
        <taxon>Nematocera</taxon>
        <taxon>Culicoidea</taxon>
        <taxon>Culicidae</taxon>
        <taxon>Anophelinae</taxon>
        <taxon>Anopheles</taxon>
    </lineage>
</organism>
<dbReference type="EnsemblMetazoa" id="ASTEI03202-RA">
    <property type="protein sequence ID" value="ASTEI03202-PA"/>
    <property type="gene ID" value="ASTEI03202"/>
</dbReference>
<keyword evidence="2" id="KW-0964">Secreted</keyword>
<dbReference type="PRINTS" id="PR00837">
    <property type="entry name" value="V5TPXLIKE"/>
</dbReference>
<reference evidence="5" key="1">
    <citation type="journal article" date="2014" name="Genome Biol.">
        <title>Genome analysis of a major urban malaria vector mosquito, Anopheles stephensi.</title>
        <authorList>
            <person name="Jiang X."/>
            <person name="Peery A."/>
            <person name="Hall A.B."/>
            <person name="Sharma A."/>
            <person name="Chen X.G."/>
            <person name="Waterhouse R.M."/>
            <person name="Komissarov A."/>
            <person name="Riehle M.M."/>
            <person name="Shouche Y."/>
            <person name="Sharakhova M.V."/>
            <person name="Lawson D."/>
            <person name="Pakpour N."/>
            <person name="Arensburger P."/>
            <person name="Davidson V.L."/>
            <person name="Eiglmeier K."/>
            <person name="Emrich S."/>
            <person name="George P."/>
            <person name="Kennedy R.C."/>
            <person name="Mane S.P."/>
            <person name="Maslen G."/>
            <person name="Oringanje C."/>
            <person name="Qi Y."/>
            <person name="Settlage R."/>
            <person name="Tojo M."/>
            <person name="Tubio J.M."/>
            <person name="Unger M.F."/>
            <person name="Wang B."/>
            <person name="Vernick K.D."/>
            <person name="Ribeiro J.M."/>
            <person name="James A.A."/>
            <person name="Michel K."/>
            <person name="Riehle M.A."/>
            <person name="Luckhart S."/>
            <person name="Sharakhov I.V."/>
            <person name="Tu Z."/>
        </authorList>
    </citation>
    <scope>NUCLEOTIDE SEQUENCE [LARGE SCALE GENOMIC DNA]</scope>
    <source>
        <strain evidence="5">Indian</strain>
    </source>
</reference>
<dbReference type="AlphaFoldDB" id="A0A182Y416"/>
<feature type="domain" description="SCP" evidence="3">
    <location>
        <begin position="66"/>
        <end position="216"/>
    </location>
</feature>
<protein>
    <submittedName>
        <fullName evidence="4">SCP domain-containing protein</fullName>
    </submittedName>
</protein>
<dbReference type="PANTHER" id="PTHR10334">
    <property type="entry name" value="CYSTEINE-RICH SECRETORY PROTEIN-RELATED"/>
    <property type="match status" value="1"/>
</dbReference>
<evidence type="ECO:0000256" key="2">
    <source>
        <dbReference type="ARBA" id="ARBA00022525"/>
    </source>
</evidence>
<dbReference type="OMA" id="MAEQYLH"/>
<dbReference type="VEuPathDB" id="VectorBase:ASTE009427"/>
<reference evidence="4" key="2">
    <citation type="submission" date="2020-05" db="UniProtKB">
        <authorList>
            <consortium name="EnsemblMetazoa"/>
        </authorList>
    </citation>
    <scope>IDENTIFICATION</scope>
    <source>
        <strain evidence="4">Indian</strain>
    </source>
</reference>
<evidence type="ECO:0000313" key="5">
    <source>
        <dbReference type="Proteomes" id="UP000076408"/>
    </source>
</evidence>